<evidence type="ECO:0000313" key="5">
    <source>
        <dbReference type="Proteomes" id="UP000532010"/>
    </source>
</evidence>
<dbReference type="RefSeq" id="WP_210277618.1">
    <property type="nucleotide sequence ID" value="NZ_JACHWB010000003.1"/>
</dbReference>
<evidence type="ECO:0000256" key="1">
    <source>
        <dbReference type="ARBA" id="ARBA00006407"/>
    </source>
</evidence>
<reference evidence="4 5" key="1">
    <citation type="submission" date="2020-08" db="EMBL/GenBank/DDBJ databases">
        <title>The Agave Microbiome: Exploring the role of microbial communities in plant adaptations to desert environments.</title>
        <authorList>
            <person name="Partida-Martinez L.P."/>
        </authorList>
    </citation>
    <scope>NUCLEOTIDE SEQUENCE [LARGE SCALE GENOMIC DNA]</scope>
    <source>
        <strain evidence="4 5">AT3.9</strain>
    </source>
</reference>
<proteinExistence type="inferred from homology"/>
<dbReference type="InterPro" id="IPR021150">
    <property type="entry name" value="Ubiq_cyt_c_chap"/>
</dbReference>
<comment type="caution">
    <text evidence="4">The sequence shown here is derived from an EMBL/GenBank/DDBJ whole genome shotgun (WGS) entry which is preliminary data.</text>
</comment>
<evidence type="ECO:0000256" key="2">
    <source>
        <dbReference type="ARBA" id="ARBA00006436"/>
    </source>
</evidence>
<name>A0A7W4YWX6_9HYPH</name>
<protein>
    <submittedName>
        <fullName evidence="4">Cytochrome b pre-mRNA-processing protein 3</fullName>
    </submittedName>
</protein>
<feature type="domain" description="Ubiquinol-cytochrome c chaperone" evidence="3">
    <location>
        <begin position="54"/>
        <end position="189"/>
    </location>
</feature>
<sequence length="200" mass="21769">MDRDGVTRGYDFDKLWKGRAVIFSLFRKDPRRTIIATLYKRVATASREPGLYASLGIPDTLEGRFEALSLHMILLLRALRDLPPPADEVAKDLTDAFFRDMDASLREMGVGDTVVPKRMKKIAESFFGRAQAYDGPLNDSDEAGLASALGRNAYGSEAPATALARYALAADQKLKAGSLDALLDTGPVFPKPEAFGKEGA</sequence>
<dbReference type="Proteomes" id="UP000532010">
    <property type="component" value="Unassembled WGS sequence"/>
</dbReference>
<comment type="similarity">
    <text evidence="2">Belongs to the UPF0174 family.</text>
</comment>
<keyword evidence="5" id="KW-1185">Reference proteome</keyword>
<gene>
    <name evidence="4" type="ORF">FHR70_002975</name>
</gene>
<organism evidence="4 5">
    <name type="scientific">Microvirga lupini</name>
    <dbReference type="NCBI Taxonomy" id="420324"/>
    <lineage>
        <taxon>Bacteria</taxon>
        <taxon>Pseudomonadati</taxon>
        <taxon>Pseudomonadota</taxon>
        <taxon>Alphaproteobacteria</taxon>
        <taxon>Hyphomicrobiales</taxon>
        <taxon>Methylobacteriaceae</taxon>
        <taxon>Microvirga</taxon>
    </lineage>
</organism>
<dbReference type="PANTHER" id="PTHR12184">
    <property type="entry name" value="UBIQUINOL-CYTOCHROME C REDUCTASE COMPLEX ASSEMBLY FACTOR 1 FAMILY MEMBER"/>
    <property type="match status" value="1"/>
</dbReference>
<evidence type="ECO:0000313" key="4">
    <source>
        <dbReference type="EMBL" id="MBB3019910.1"/>
    </source>
</evidence>
<comment type="similarity">
    <text evidence="1">Belongs to the CBP3 family.</text>
</comment>
<dbReference type="InterPro" id="IPR014569">
    <property type="entry name" value="Ubq_cyt-c_CBP3-rel"/>
</dbReference>
<dbReference type="InterPro" id="IPR007129">
    <property type="entry name" value="Ubiqinol_cyt_c_chaperone_CPB3"/>
</dbReference>
<dbReference type="PIRSF" id="PIRSF032079">
    <property type="entry name" value="UCP032079"/>
    <property type="match status" value="1"/>
</dbReference>
<dbReference type="EMBL" id="JACHWB010000003">
    <property type="protein sequence ID" value="MBB3019910.1"/>
    <property type="molecule type" value="Genomic_DNA"/>
</dbReference>
<dbReference type="PANTHER" id="PTHR12184:SF1">
    <property type="entry name" value="UBIQUINOL-CYTOCHROME-C REDUCTASE COMPLEX ASSEMBLY FACTOR 1"/>
    <property type="match status" value="1"/>
</dbReference>
<evidence type="ECO:0000259" key="3">
    <source>
        <dbReference type="Pfam" id="PF03981"/>
    </source>
</evidence>
<dbReference type="AlphaFoldDB" id="A0A7W4YWX6"/>
<accession>A0A7W4YWX6</accession>
<dbReference type="Pfam" id="PF03981">
    <property type="entry name" value="Ubiq_cyt_C_chap"/>
    <property type="match status" value="1"/>
</dbReference>